<keyword evidence="1" id="KW-0812">Transmembrane</keyword>
<reference evidence="3" key="1">
    <citation type="submission" date="2016-10" db="EMBL/GenBank/DDBJ databases">
        <authorList>
            <person name="Varghese N."/>
            <person name="Submissions S."/>
        </authorList>
    </citation>
    <scope>NUCLEOTIDE SEQUENCE [LARGE SCALE GENOMIC DNA]</scope>
    <source>
        <strain evidence="3">BL36</strain>
    </source>
</reference>
<keyword evidence="3" id="KW-1185">Reference proteome</keyword>
<gene>
    <name evidence="2" type="ORF">SAMN05192568_1012108</name>
</gene>
<sequence length="76" mass="8143">MSAVHNEQTKLLATALNNIAVAYVVIGFVTPMTAASFGIANAPILQLDRAIFTVVWLCTGAALHYGARRCLRSLKP</sequence>
<dbReference type="STRING" id="582667.SAMN05192568_1012108"/>
<name>A0A1I4L490_9HYPH</name>
<dbReference type="OrthoDB" id="7997654at2"/>
<keyword evidence="1" id="KW-0472">Membrane</keyword>
<evidence type="ECO:0000256" key="1">
    <source>
        <dbReference type="SAM" id="Phobius"/>
    </source>
</evidence>
<proteinExistence type="predicted"/>
<feature type="transmembrane region" description="Helical" evidence="1">
    <location>
        <begin position="50"/>
        <end position="67"/>
    </location>
</feature>
<keyword evidence="1" id="KW-1133">Transmembrane helix</keyword>
<evidence type="ECO:0000313" key="3">
    <source>
        <dbReference type="Proteomes" id="UP000199048"/>
    </source>
</evidence>
<dbReference type="AlphaFoldDB" id="A0A1I4L490"/>
<accession>A0A1I4L490</accession>
<protein>
    <submittedName>
        <fullName evidence="2">Uncharacterized protein</fullName>
    </submittedName>
</protein>
<feature type="transmembrane region" description="Helical" evidence="1">
    <location>
        <begin position="20"/>
        <end position="44"/>
    </location>
</feature>
<organism evidence="2 3">
    <name type="scientific">Methylobacterium pseudosasicola</name>
    <dbReference type="NCBI Taxonomy" id="582667"/>
    <lineage>
        <taxon>Bacteria</taxon>
        <taxon>Pseudomonadati</taxon>
        <taxon>Pseudomonadota</taxon>
        <taxon>Alphaproteobacteria</taxon>
        <taxon>Hyphomicrobiales</taxon>
        <taxon>Methylobacteriaceae</taxon>
        <taxon>Methylobacterium</taxon>
    </lineage>
</organism>
<evidence type="ECO:0000313" key="2">
    <source>
        <dbReference type="EMBL" id="SFL85830.1"/>
    </source>
</evidence>
<dbReference type="EMBL" id="FOTK01000012">
    <property type="protein sequence ID" value="SFL85830.1"/>
    <property type="molecule type" value="Genomic_DNA"/>
</dbReference>
<dbReference type="Proteomes" id="UP000199048">
    <property type="component" value="Unassembled WGS sequence"/>
</dbReference>